<comment type="caution">
    <text evidence="2">The sequence shown here is derived from an EMBL/GenBank/DDBJ whole genome shotgun (WGS) entry which is preliminary data.</text>
</comment>
<evidence type="ECO:0000313" key="2">
    <source>
        <dbReference type="EMBL" id="KAL1586841.1"/>
    </source>
</evidence>
<gene>
    <name evidence="2" type="ORF">WHR41_04064</name>
</gene>
<feature type="region of interest" description="Disordered" evidence="1">
    <location>
        <begin position="28"/>
        <end position="77"/>
    </location>
</feature>
<dbReference type="RefSeq" id="XP_069229946.1">
    <property type="nucleotide sequence ID" value="XM_069372670.1"/>
</dbReference>
<organism evidence="2 3">
    <name type="scientific">Cladosporium halotolerans</name>
    <dbReference type="NCBI Taxonomy" id="1052096"/>
    <lineage>
        <taxon>Eukaryota</taxon>
        <taxon>Fungi</taxon>
        <taxon>Dikarya</taxon>
        <taxon>Ascomycota</taxon>
        <taxon>Pezizomycotina</taxon>
        <taxon>Dothideomycetes</taxon>
        <taxon>Dothideomycetidae</taxon>
        <taxon>Cladosporiales</taxon>
        <taxon>Cladosporiaceae</taxon>
        <taxon>Cladosporium</taxon>
    </lineage>
</organism>
<sequence>MNERSLVDTQSQHTSTILAEQDEVFTSAVGGDANGPLERSRRTIEQPAQDVSHLDERKNGGRKTARMQTQVVNQQAGLQKAHRRELVRCAARRGVAFGFLVKGPAEGELRSWKRKCEAIVQGKVVEPSFAKGDWSVRWRERED</sequence>
<dbReference type="EMBL" id="JAAQHG020000012">
    <property type="protein sequence ID" value="KAL1586841.1"/>
    <property type="molecule type" value="Genomic_DNA"/>
</dbReference>
<reference evidence="2 3" key="1">
    <citation type="journal article" date="2020" name="Microbiol. Resour. Announc.">
        <title>Draft Genome Sequence of a Cladosporium Species Isolated from the Mesophotic Ascidian Didemnum maculosum.</title>
        <authorList>
            <person name="Gioti A."/>
            <person name="Siaperas R."/>
            <person name="Nikolaivits E."/>
            <person name="Le Goff G."/>
            <person name="Ouazzani J."/>
            <person name="Kotoulas G."/>
            <person name="Topakas E."/>
        </authorList>
    </citation>
    <scope>NUCLEOTIDE SEQUENCE [LARGE SCALE GENOMIC DNA]</scope>
    <source>
        <strain evidence="2 3">TM138-S3</strain>
    </source>
</reference>
<proteinExistence type="predicted"/>
<keyword evidence="3" id="KW-1185">Reference proteome</keyword>
<dbReference type="Proteomes" id="UP000803884">
    <property type="component" value="Unassembled WGS sequence"/>
</dbReference>
<dbReference type="AlphaFoldDB" id="A0AB34KSU5"/>
<evidence type="ECO:0000256" key="1">
    <source>
        <dbReference type="SAM" id="MobiDB-lite"/>
    </source>
</evidence>
<evidence type="ECO:0000313" key="3">
    <source>
        <dbReference type="Proteomes" id="UP000803884"/>
    </source>
</evidence>
<accession>A0AB34KSU5</accession>
<name>A0AB34KSU5_9PEZI</name>
<dbReference type="GeneID" id="96005508"/>
<protein>
    <submittedName>
        <fullName evidence="2">Uncharacterized protein</fullName>
    </submittedName>
</protein>
<feature type="compositionally biased region" description="Polar residues" evidence="1">
    <location>
        <begin position="66"/>
        <end position="77"/>
    </location>
</feature>